<evidence type="ECO:0000256" key="4">
    <source>
        <dbReference type="ARBA" id="ARBA00023001"/>
    </source>
</evidence>
<accession>A0ABR1SV90</accession>
<sequence>MTSMLVPLLLASLGLTEAQRIGTAIPEVHPKLLTQKCSTTGGCVTQDTSVVTDALSHPWHVVGDMSKSCNPNGHLNSDEALIDRTICPDAVTCGNVCEFEGVDYESIGVTTEGSALTMRLFMPNKSEASGYTRVSPRLYLLAEDDMNYEPIRLLNQEFSFDVDMATLGCGLNGALYLDEMDFTGSRSETNPAGAQYGTGYCDAQCYNKTMINGVPNLNNSGACCNEMDIWEANGMATALTPHTCGKPGPFLCTGDECGREAPGMCDKSGCGLNPYKTVGPSFYGPGLTVDTKRPFTVVTQFWTTQTGSHNNPNTTATDSGSGVLTEIRRFYLQDNRTISAATPEAAAAASGGGANNTITAEFCNANQKDAFNRLGGLETAGQALDRGMVLIFSIWNDLNTNMNWLDSGAAGPCGPDDGSPDRVLAANPDVAVTFSNIRWGDIGSTTGGM</sequence>
<keyword evidence="4 9" id="KW-0136">Cellulose degradation</keyword>
<keyword evidence="12" id="KW-1185">Reference proteome</keyword>
<organism evidence="11 12">
    <name type="scientific">Apiospora marii</name>
    <dbReference type="NCBI Taxonomy" id="335849"/>
    <lineage>
        <taxon>Eukaryota</taxon>
        <taxon>Fungi</taxon>
        <taxon>Dikarya</taxon>
        <taxon>Ascomycota</taxon>
        <taxon>Pezizomycotina</taxon>
        <taxon>Sordariomycetes</taxon>
        <taxon>Xylariomycetidae</taxon>
        <taxon>Amphisphaeriales</taxon>
        <taxon>Apiosporaceae</taxon>
        <taxon>Apiospora</taxon>
    </lineage>
</organism>
<protein>
    <recommendedName>
        <fullName evidence="9">Glucanase</fullName>
        <ecNumber evidence="9">3.2.1.-</ecNumber>
    </recommendedName>
</protein>
<dbReference type="PANTHER" id="PTHR33753">
    <property type="entry name" value="1,4-BETA-D-GLUCAN CELLOBIOHYDROLASE B"/>
    <property type="match status" value="1"/>
</dbReference>
<evidence type="ECO:0000256" key="2">
    <source>
        <dbReference type="ARBA" id="ARBA00006044"/>
    </source>
</evidence>
<dbReference type="EC" id="3.2.1.-" evidence="9"/>
<feature type="chain" id="PRO_5046578310" description="Glucanase" evidence="10">
    <location>
        <begin position="19"/>
        <end position="449"/>
    </location>
</feature>
<evidence type="ECO:0000256" key="7">
    <source>
        <dbReference type="ARBA" id="ARBA00023295"/>
    </source>
</evidence>
<dbReference type="Proteomes" id="UP001396898">
    <property type="component" value="Unassembled WGS sequence"/>
</dbReference>
<evidence type="ECO:0000313" key="12">
    <source>
        <dbReference type="Proteomes" id="UP001396898"/>
    </source>
</evidence>
<gene>
    <name evidence="11" type="ORF">PG991_000956</name>
</gene>
<name>A0ABR1SV90_9PEZI</name>
<dbReference type="EMBL" id="JAQQWI010000002">
    <property type="protein sequence ID" value="KAK8037610.1"/>
    <property type="molecule type" value="Genomic_DNA"/>
</dbReference>
<proteinExistence type="inferred from homology"/>
<keyword evidence="6" id="KW-0119">Carbohydrate metabolism</keyword>
<dbReference type="CDD" id="cd07999">
    <property type="entry name" value="GH7_CBH_EG"/>
    <property type="match status" value="1"/>
</dbReference>
<evidence type="ECO:0000256" key="3">
    <source>
        <dbReference type="ARBA" id="ARBA00022801"/>
    </source>
</evidence>
<comment type="catalytic activity">
    <reaction evidence="1">
        <text>Endohydrolysis of (1-&gt;4)-beta-D-glucosidic linkages in cellulose, lichenin and cereal beta-D-glucans.</text>
        <dbReference type="EC" id="3.2.1.4"/>
    </reaction>
</comment>
<evidence type="ECO:0000256" key="6">
    <source>
        <dbReference type="ARBA" id="ARBA00023277"/>
    </source>
</evidence>
<comment type="caution">
    <text evidence="11">The sequence shown here is derived from an EMBL/GenBank/DDBJ whole genome shotgun (WGS) entry which is preliminary data.</text>
</comment>
<feature type="signal peptide" evidence="10">
    <location>
        <begin position="1"/>
        <end position="18"/>
    </location>
</feature>
<keyword evidence="7 9" id="KW-0326">Glycosidase</keyword>
<dbReference type="InterPro" id="IPR037019">
    <property type="entry name" value="Glyco_hydro_7_sf"/>
</dbReference>
<dbReference type="SUPFAM" id="SSF49899">
    <property type="entry name" value="Concanavalin A-like lectins/glucanases"/>
    <property type="match status" value="1"/>
</dbReference>
<dbReference type="Gene3D" id="2.70.100.10">
    <property type="entry name" value="Glycoside hydrolase, family 7, domain"/>
    <property type="match status" value="1"/>
</dbReference>
<reference evidence="11 12" key="1">
    <citation type="submission" date="2023-01" db="EMBL/GenBank/DDBJ databases">
        <title>Analysis of 21 Apiospora genomes using comparative genomics revels a genus with tremendous synthesis potential of carbohydrate active enzymes and secondary metabolites.</title>
        <authorList>
            <person name="Sorensen T."/>
        </authorList>
    </citation>
    <scope>NUCLEOTIDE SEQUENCE [LARGE SCALE GENOMIC DNA]</scope>
    <source>
        <strain evidence="11 12">CBS 20057</strain>
    </source>
</reference>
<evidence type="ECO:0000256" key="8">
    <source>
        <dbReference type="ARBA" id="ARBA00023326"/>
    </source>
</evidence>
<evidence type="ECO:0000256" key="5">
    <source>
        <dbReference type="ARBA" id="ARBA00023180"/>
    </source>
</evidence>
<keyword evidence="5" id="KW-0325">Glycoprotein</keyword>
<dbReference type="InterPro" id="IPR001722">
    <property type="entry name" value="Glyco_hydro_7"/>
</dbReference>
<evidence type="ECO:0000313" key="11">
    <source>
        <dbReference type="EMBL" id="KAK8037610.1"/>
    </source>
</evidence>
<evidence type="ECO:0000256" key="1">
    <source>
        <dbReference type="ARBA" id="ARBA00000966"/>
    </source>
</evidence>
<keyword evidence="10" id="KW-0732">Signal</keyword>
<dbReference type="Pfam" id="PF00840">
    <property type="entry name" value="Glyco_hydro_7"/>
    <property type="match status" value="1"/>
</dbReference>
<keyword evidence="3 9" id="KW-0378">Hydrolase</keyword>
<comment type="similarity">
    <text evidence="2 9">Belongs to the glycosyl hydrolase 7 (cellulase C) family.</text>
</comment>
<dbReference type="PANTHER" id="PTHR33753:SF1">
    <property type="entry name" value="ENDO-BETA-1,4-GLUCANASE CELB"/>
    <property type="match status" value="1"/>
</dbReference>
<keyword evidence="8 9" id="KW-0624">Polysaccharide degradation</keyword>
<evidence type="ECO:0000256" key="10">
    <source>
        <dbReference type="SAM" id="SignalP"/>
    </source>
</evidence>
<dbReference type="InterPro" id="IPR013320">
    <property type="entry name" value="ConA-like_dom_sf"/>
</dbReference>
<dbReference type="PRINTS" id="PR00734">
    <property type="entry name" value="GLHYDRLASE7"/>
</dbReference>
<evidence type="ECO:0000256" key="9">
    <source>
        <dbReference type="RuleBase" id="RU361164"/>
    </source>
</evidence>